<proteinExistence type="predicted"/>
<dbReference type="Proteomes" id="UP000650833">
    <property type="component" value="Unassembled WGS sequence"/>
</dbReference>
<feature type="transmembrane region" description="Helical" evidence="2">
    <location>
        <begin position="295"/>
        <end position="315"/>
    </location>
</feature>
<feature type="compositionally biased region" description="Polar residues" evidence="1">
    <location>
        <begin position="231"/>
        <end position="240"/>
    </location>
</feature>
<feature type="compositionally biased region" description="Polar residues" evidence="1">
    <location>
        <begin position="1"/>
        <end position="25"/>
    </location>
</feature>
<protein>
    <submittedName>
        <fullName evidence="3">Uncharacterized protein</fullName>
    </submittedName>
</protein>
<feature type="transmembrane region" description="Helical" evidence="2">
    <location>
        <begin position="148"/>
        <end position="166"/>
    </location>
</feature>
<feature type="region of interest" description="Disordered" evidence="1">
    <location>
        <begin position="217"/>
        <end position="241"/>
    </location>
</feature>
<keyword evidence="4" id="KW-1185">Reference proteome</keyword>
<feature type="transmembrane region" description="Helical" evidence="2">
    <location>
        <begin position="264"/>
        <end position="283"/>
    </location>
</feature>
<reference evidence="3" key="1">
    <citation type="submission" date="2020-12" db="EMBL/GenBank/DDBJ databases">
        <title>Metabolic potential, ecology and presence of endohyphal bacteria is reflected in genomic diversity of Mucoromycotina.</title>
        <authorList>
            <person name="Muszewska A."/>
            <person name="Okrasinska A."/>
            <person name="Steczkiewicz K."/>
            <person name="Drgas O."/>
            <person name="Orlowska M."/>
            <person name="Perlinska-Lenart U."/>
            <person name="Aleksandrzak-Piekarczyk T."/>
            <person name="Szatraj K."/>
            <person name="Zielenkiewicz U."/>
            <person name="Pilsyk S."/>
            <person name="Malc E."/>
            <person name="Mieczkowski P."/>
            <person name="Kruszewska J.S."/>
            <person name="Biernat P."/>
            <person name="Pawlowska J."/>
        </authorList>
    </citation>
    <scope>NUCLEOTIDE SEQUENCE</scope>
    <source>
        <strain evidence="3">CBS 226.32</strain>
    </source>
</reference>
<dbReference type="OrthoDB" id="2328895at2759"/>
<dbReference type="EMBL" id="JAEPRC010000846">
    <property type="protein sequence ID" value="KAG2191262.1"/>
    <property type="molecule type" value="Genomic_DNA"/>
</dbReference>
<gene>
    <name evidence="3" type="ORF">INT46_003031</name>
</gene>
<keyword evidence="2" id="KW-0812">Transmembrane</keyword>
<evidence type="ECO:0000256" key="2">
    <source>
        <dbReference type="SAM" id="Phobius"/>
    </source>
</evidence>
<organism evidence="3 4">
    <name type="scientific">Mucor plumbeus</name>
    <dbReference type="NCBI Taxonomy" id="97098"/>
    <lineage>
        <taxon>Eukaryota</taxon>
        <taxon>Fungi</taxon>
        <taxon>Fungi incertae sedis</taxon>
        <taxon>Mucoromycota</taxon>
        <taxon>Mucoromycotina</taxon>
        <taxon>Mucoromycetes</taxon>
        <taxon>Mucorales</taxon>
        <taxon>Mucorineae</taxon>
        <taxon>Mucoraceae</taxon>
        <taxon>Mucor</taxon>
    </lineage>
</organism>
<name>A0A8H7QF28_9FUNG</name>
<accession>A0A8H7QF28</accession>
<feature type="transmembrane region" description="Helical" evidence="2">
    <location>
        <begin position="172"/>
        <end position="193"/>
    </location>
</feature>
<feature type="transmembrane region" description="Helical" evidence="2">
    <location>
        <begin position="121"/>
        <end position="141"/>
    </location>
</feature>
<evidence type="ECO:0000256" key="1">
    <source>
        <dbReference type="SAM" id="MobiDB-lite"/>
    </source>
</evidence>
<evidence type="ECO:0000313" key="4">
    <source>
        <dbReference type="Proteomes" id="UP000650833"/>
    </source>
</evidence>
<dbReference type="NCBIfam" id="NF041646">
    <property type="entry name" value="VC0807_fam"/>
    <property type="match status" value="1"/>
</dbReference>
<keyword evidence="2" id="KW-1133">Transmembrane helix</keyword>
<feature type="compositionally biased region" description="Low complexity" evidence="1">
    <location>
        <begin position="26"/>
        <end position="42"/>
    </location>
</feature>
<sequence length="365" mass="41000">MVWPFNSNNNKIRSESSSKLLDNRQNPSINENITPTNTINKPQEQHLKAEEEEESDEFVGKYKYAPQKRDEEVPMDLGDLQDIFSFSFMKGRPILNFILAILWSVGLPILIYNVLKPHIGQVLAMIIASAPPLAIAIIRMLKDRTFDPLGCVAGVSFLISGILSIAEPDEKTGAICEGIVPLLVGVCCVISVIPIKIGSFELKPLVFQMANQVMPRPEDEDLQKNDDQRLTEGTTTSNVKHASGRKRLDYLYSNMAKFRHDMRFMTVTWGLLLIVAFIVKLVIVLTSTDIGHAQMIGYILFGLATFFMMIFTWIYTKVVKGHVLSQVAFWKEEQEHKPMDSSTEAVQNVNWGVNSMSNVFSQVAG</sequence>
<comment type="caution">
    <text evidence="3">The sequence shown here is derived from an EMBL/GenBank/DDBJ whole genome shotgun (WGS) entry which is preliminary data.</text>
</comment>
<feature type="region of interest" description="Disordered" evidence="1">
    <location>
        <begin position="1"/>
        <end position="56"/>
    </location>
</feature>
<feature type="transmembrane region" description="Helical" evidence="2">
    <location>
        <begin position="94"/>
        <end position="115"/>
    </location>
</feature>
<keyword evidence="2" id="KW-0472">Membrane</keyword>
<evidence type="ECO:0000313" key="3">
    <source>
        <dbReference type="EMBL" id="KAG2191262.1"/>
    </source>
</evidence>
<dbReference type="AlphaFoldDB" id="A0A8H7QF28"/>